<dbReference type="PANTHER" id="PTHR42724:SF1">
    <property type="entry name" value="TETRAACYLDISACCHARIDE 4'-KINASE, MITOCHONDRIAL-RELATED"/>
    <property type="match status" value="1"/>
</dbReference>
<dbReference type="HAMAP" id="MF_00409">
    <property type="entry name" value="LpxK"/>
    <property type="match status" value="1"/>
</dbReference>
<evidence type="ECO:0000313" key="15">
    <source>
        <dbReference type="Proteomes" id="UP001203338"/>
    </source>
</evidence>
<feature type="binding site" evidence="13">
    <location>
        <begin position="71"/>
        <end position="78"/>
    </location>
    <ligand>
        <name>ATP</name>
        <dbReference type="ChEBI" id="CHEBI:30616"/>
    </ligand>
</feature>
<sequence length="346" mass="38340">MASCSISSRLKTVLSESITRSWYQHRLTPFMSALSPLSALVSREAKRRLQAFQGDPPWKPPVPVIVVGNITVGGTGKTPLVAAMVRRLREAGYRPGIISRGYKADAAQTPRLVTRLDLPMECGDEPVMLADLTGVPVVVSPDRAEGVRFLLQQTGCNLVISDDGLQHYKLHRDIEIVVIDGRRGLGNGRCLPAGPLREPTDRLNSVDYIISNGQIEQAIDFESTLMKLENTGYIPVAGGEVRPLDWLWQERRVHGVAGIGNPERFFSSLESCGFEVDRHPFADHHAYDEDDLSFRDQRAVIMTGKDAIKCRSFAQANWWYLAIEAVLPEPFWESLLARLSALGHGA</sequence>
<dbReference type="InterPro" id="IPR003758">
    <property type="entry name" value="LpxK"/>
</dbReference>
<evidence type="ECO:0000256" key="9">
    <source>
        <dbReference type="ARBA" id="ARBA00022777"/>
    </source>
</evidence>
<dbReference type="EC" id="2.7.1.130" evidence="3 13"/>
<protein>
    <recommendedName>
        <fullName evidence="4 13">Tetraacyldisaccharide 4'-kinase</fullName>
        <ecNumber evidence="3 13">2.7.1.130</ecNumber>
    </recommendedName>
    <alternativeName>
        <fullName evidence="12 13">Lipid A 4'-kinase</fullName>
    </alternativeName>
</protein>
<reference evidence="14 15" key="1">
    <citation type="submission" date="2022-05" db="EMBL/GenBank/DDBJ databases">
        <authorList>
            <person name="Park J.-S."/>
        </authorList>
    </citation>
    <scope>NUCLEOTIDE SEQUENCE [LARGE SCALE GENOMIC DNA]</scope>
    <source>
        <strain evidence="14 15">2012CJ34-2</strain>
    </source>
</reference>
<keyword evidence="6 13" id="KW-0441">Lipid A biosynthesis</keyword>
<evidence type="ECO:0000256" key="8">
    <source>
        <dbReference type="ARBA" id="ARBA00022741"/>
    </source>
</evidence>
<accession>A0ABT0PEI5</accession>
<organism evidence="14 15">
    <name type="scientific">Parendozoicomonas callyspongiae</name>
    <dbReference type="NCBI Taxonomy" id="2942213"/>
    <lineage>
        <taxon>Bacteria</taxon>
        <taxon>Pseudomonadati</taxon>
        <taxon>Pseudomonadota</taxon>
        <taxon>Gammaproteobacteria</taxon>
        <taxon>Oceanospirillales</taxon>
        <taxon>Endozoicomonadaceae</taxon>
        <taxon>Parendozoicomonas</taxon>
    </lineage>
</organism>
<dbReference type="NCBIfam" id="TIGR00682">
    <property type="entry name" value="lpxK"/>
    <property type="match status" value="1"/>
</dbReference>
<evidence type="ECO:0000256" key="12">
    <source>
        <dbReference type="ARBA" id="ARBA00029757"/>
    </source>
</evidence>
<keyword evidence="7 13" id="KW-0808">Transferase</keyword>
<evidence type="ECO:0000256" key="5">
    <source>
        <dbReference type="ARBA" id="ARBA00022516"/>
    </source>
</evidence>
<evidence type="ECO:0000256" key="1">
    <source>
        <dbReference type="ARBA" id="ARBA00002274"/>
    </source>
</evidence>
<comment type="catalytic activity">
    <reaction evidence="13">
        <text>a lipid A disaccharide + ATP = a lipid IVA + ADP + H(+)</text>
        <dbReference type="Rhea" id="RHEA:67840"/>
        <dbReference type="ChEBI" id="CHEBI:15378"/>
        <dbReference type="ChEBI" id="CHEBI:30616"/>
        <dbReference type="ChEBI" id="CHEBI:176343"/>
        <dbReference type="ChEBI" id="CHEBI:176425"/>
        <dbReference type="ChEBI" id="CHEBI:456216"/>
        <dbReference type="EC" id="2.7.1.130"/>
    </reaction>
</comment>
<dbReference type="CDD" id="cd01983">
    <property type="entry name" value="SIMIBI"/>
    <property type="match status" value="1"/>
</dbReference>
<dbReference type="Pfam" id="PF02606">
    <property type="entry name" value="LpxK"/>
    <property type="match status" value="1"/>
</dbReference>
<evidence type="ECO:0000256" key="4">
    <source>
        <dbReference type="ARBA" id="ARBA00016436"/>
    </source>
</evidence>
<keyword evidence="11 13" id="KW-0443">Lipid metabolism</keyword>
<comment type="function">
    <text evidence="1 13">Transfers the gamma-phosphate of ATP to the 4'-position of a tetraacyldisaccharide 1-phosphate intermediate (termed DS-1-P) to form tetraacyldisaccharide 1,4'-bis-phosphate (lipid IVA).</text>
</comment>
<dbReference type="EMBL" id="JAMFLX010000008">
    <property type="protein sequence ID" value="MCL6269794.1"/>
    <property type="molecule type" value="Genomic_DNA"/>
</dbReference>
<evidence type="ECO:0000256" key="10">
    <source>
        <dbReference type="ARBA" id="ARBA00022840"/>
    </source>
</evidence>
<gene>
    <name evidence="13 14" type="primary">lpxK</name>
    <name evidence="14" type="ORF">M3P05_07555</name>
</gene>
<dbReference type="InterPro" id="IPR027417">
    <property type="entry name" value="P-loop_NTPase"/>
</dbReference>
<evidence type="ECO:0000256" key="3">
    <source>
        <dbReference type="ARBA" id="ARBA00012071"/>
    </source>
</evidence>
<proteinExistence type="inferred from homology"/>
<evidence type="ECO:0000256" key="13">
    <source>
        <dbReference type="HAMAP-Rule" id="MF_00409"/>
    </source>
</evidence>
<dbReference type="Proteomes" id="UP001203338">
    <property type="component" value="Unassembled WGS sequence"/>
</dbReference>
<evidence type="ECO:0000313" key="14">
    <source>
        <dbReference type="EMBL" id="MCL6269794.1"/>
    </source>
</evidence>
<dbReference type="RefSeq" id="WP_249698885.1">
    <property type="nucleotide sequence ID" value="NZ_JAMFLX010000008.1"/>
</dbReference>
<name>A0ABT0PEI5_9GAMM</name>
<keyword evidence="8 13" id="KW-0547">Nucleotide-binding</keyword>
<dbReference type="GO" id="GO:0009029">
    <property type="term" value="F:lipid-A 4'-kinase activity"/>
    <property type="evidence" value="ECO:0007669"/>
    <property type="project" value="UniProtKB-EC"/>
</dbReference>
<evidence type="ECO:0000256" key="7">
    <source>
        <dbReference type="ARBA" id="ARBA00022679"/>
    </source>
</evidence>
<comment type="pathway">
    <text evidence="2 13">Glycolipid biosynthesis; lipid IV(A) biosynthesis; lipid IV(A) from (3R)-3-hydroxytetradecanoyl-[acyl-carrier-protein] and UDP-N-acetyl-alpha-D-glucosamine: step 6/6.</text>
</comment>
<comment type="caution">
    <text evidence="14">The sequence shown here is derived from an EMBL/GenBank/DDBJ whole genome shotgun (WGS) entry which is preliminary data.</text>
</comment>
<keyword evidence="15" id="KW-1185">Reference proteome</keyword>
<keyword evidence="5 13" id="KW-0444">Lipid biosynthesis</keyword>
<evidence type="ECO:0000256" key="11">
    <source>
        <dbReference type="ARBA" id="ARBA00023098"/>
    </source>
</evidence>
<keyword evidence="10 13" id="KW-0067">ATP-binding</keyword>
<evidence type="ECO:0000256" key="6">
    <source>
        <dbReference type="ARBA" id="ARBA00022556"/>
    </source>
</evidence>
<dbReference type="SUPFAM" id="SSF52540">
    <property type="entry name" value="P-loop containing nucleoside triphosphate hydrolases"/>
    <property type="match status" value="1"/>
</dbReference>
<keyword evidence="9 13" id="KW-0418">Kinase</keyword>
<comment type="similarity">
    <text evidence="13">Belongs to the LpxK family.</text>
</comment>
<evidence type="ECO:0000256" key="2">
    <source>
        <dbReference type="ARBA" id="ARBA00004870"/>
    </source>
</evidence>
<dbReference type="PANTHER" id="PTHR42724">
    <property type="entry name" value="TETRAACYLDISACCHARIDE 4'-KINASE"/>
    <property type="match status" value="1"/>
</dbReference>